<dbReference type="Pfam" id="PF08700">
    <property type="entry name" value="VPS51_Exo84_N"/>
    <property type="match status" value="1"/>
</dbReference>
<evidence type="ECO:0000313" key="3">
    <source>
        <dbReference type="EMBL" id="PWZ34671.1"/>
    </source>
</evidence>
<evidence type="ECO:0000256" key="1">
    <source>
        <dbReference type="ARBA" id="ARBA00022448"/>
    </source>
</evidence>
<dbReference type="InterPro" id="IPR033961">
    <property type="entry name" value="Exo84"/>
</dbReference>
<proteinExistence type="predicted"/>
<accession>A0A3L6FQN3</accession>
<dbReference type="Proteomes" id="UP000251960">
    <property type="component" value="Chromosome 3"/>
</dbReference>
<dbReference type="AlphaFoldDB" id="A0A3L6FQN3"/>
<feature type="region of interest" description="Disordered" evidence="2">
    <location>
        <begin position="1"/>
        <end position="59"/>
    </location>
</feature>
<organism evidence="3">
    <name type="scientific">Zea mays</name>
    <name type="common">Maize</name>
    <dbReference type="NCBI Taxonomy" id="4577"/>
    <lineage>
        <taxon>Eukaryota</taxon>
        <taxon>Viridiplantae</taxon>
        <taxon>Streptophyta</taxon>
        <taxon>Embryophyta</taxon>
        <taxon>Tracheophyta</taxon>
        <taxon>Spermatophyta</taxon>
        <taxon>Magnoliopsida</taxon>
        <taxon>Liliopsida</taxon>
        <taxon>Poales</taxon>
        <taxon>Poaceae</taxon>
        <taxon>PACMAD clade</taxon>
        <taxon>Panicoideae</taxon>
        <taxon>Andropogonodae</taxon>
        <taxon>Andropogoneae</taxon>
        <taxon>Tripsacinae</taxon>
        <taxon>Zea</taxon>
    </lineage>
</organism>
<dbReference type="GO" id="GO:0000145">
    <property type="term" value="C:exocyst"/>
    <property type="evidence" value="ECO:0007669"/>
    <property type="project" value="InterPro"/>
</dbReference>
<dbReference type="PANTHER" id="PTHR21426">
    <property type="entry name" value="EXOCYST COMPLEX COMPONENT 8"/>
    <property type="match status" value="1"/>
</dbReference>
<feature type="compositionally biased region" description="Basic and acidic residues" evidence="2">
    <location>
        <begin position="221"/>
        <end position="237"/>
    </location>
</feature>
<dbReference type="ExpressionAtlas" id="A0A3L6FQN3">
    <property type="expression patterns" value="baseline and differential"/>
</dbReference>
<reference evidence="3" key="1">
    <citation type="journal article" date="2018" name="Nat. Genet.">
        <title>Extensive intraspecific gene order and gene structural variations between Mo17 and other maize genomes.</title>
        <authorList>
            <person name="Sun S."/>
            <person name="Zhou Y."/>
            <person name="Chen J."/>
            <person name="Shi J."/>
            <person name="Zhao H."/>
            <person name="Zhao H."/>
            <person name="Song W."/>
            <person name="Zhang M."/>
            <person name="Cui Y."/>
            <person name="Dong X."/>
            <person name="Liu H."/>
            <person name="Ma X."/>
            <person name="Jiao Y."/>
            <person name="Wang B."/>
            <person name="Wei X."/>
            <person name="Stein J.C."/>
            <person name="Glaubitz J.C."/>
            <person name="Lu F."/>
            <person name="Yu G."/>
            <person name="Liang C."/>
            <person name="Fengler K."/>
            <person name="Li B."/>
            <person name="Rafalski A."/>
            <person name="Schnable P.S."/>
            <person name="Ware D.H."/>
            <person name="Buckler E.S."/>
            <person name="Lai J."/>
        </authorList>
    </citation>
    <scope>NUCLEOTIDE SEQUENCE [LARGE SCALE GENOMIC DNA]</scope>
    <source>
        <tissue evidence="3">Seedling</tissue>
    </source>
</reference>
<evidence type="ECO:0000256" key="2">
    <source>
        <dbReference type="SAM" id="MobiDB-lite"/>
    </source>
</evidence>
<dbReference type="PANTHER" id="PTHR21426:SF12">
    <property type="entry name" value="EXOCYST COMPLEX COMPONENT 8"/>
    <property type="match status" value="1"/>
</dbReference>
<sequence>MSLVAYDASSDEEDAGEPAAAAAPHPAPIGPQPRPPSPTAVSPAPRPTPTLTPPPPAASQVQLAGKLKISKTDQFDSDAYVQSKCCAMDEKEVRHLCSYLQDLKKTSAEVMRRSVRANYVVFIKTSKEISDLEGKLLSVRNLPSTQSALIHGLSEGVQIDSLVTGPEGSVEQDISGAEDQKPSKIWKWSVAPISSSDVSLPTSSLDLPDVADLFAPPADNASRKRESNGSALHDSRNKFPRMQSQSQGIGSAAGNALIPPQLRGRSNVVTEDMSKLFVAKRKE</sequence>
<feature type="region of interest" description="Disordered" evidence="2">
    <location>
        <begin position="215"/>
        <end position="265"/>
    </location>
</feature>
<comment type="caution">
    <text evidence="3">The sequence shown here is derived from an EMBL/GenBank/DDBJ whole genome shotgun (WGS) entry which is preliminary data.</text>
</comment>
<dbReference type="EMBL" id="NCVQ01000004">
    <property type="protein sequence ID" value="PWZ34671.1"/>
    <property type="molecule type" value="Genomic_DNA"/>
</dbReference>
<feature type="compositionally biased region" description="Pro residues" evidence="2">
    <location>
        <begin position="25"/>
        <end position="57"/>
    </location>
</feature>
<gene>
    <name evidence="3" type="primary">EXO84B_3</name>
    <name evidence="3" type="ORF">Zm00014a_009273</name>
</gene>
<keyword evidence="1" id="KW-0813">Transport</keyword>
<dbReference type="GO" id="GO:0006887">
    <property type="term" value="P:exocytosis"/>
    <property type="evidence" value="ECO:0007669"/>
    <property type="project" value="InterPro"/>
</dbReference>
<name>A0A3L6FQN3_MAIZE</name>
<protein>
    <submittedName>
        <fullName evidence="3">Exocyst complex component EXO84B</fullName>
    </submittedName>
</protein>